<dbReference type="Proteomes" id="UP001164929">
    <property type="component" value="Chromosome 16"/>
</dbReference>
<gene>
    <name evidence="1" type="ORF">NC653_036881</name>
</gene>
<organism evidence="1 2">
    <name type="scientific">Populus alba x Populus x berolinensis</name>
    <dbReference type="NCBI Taxonomy" id="444605"/>
    <lineage>
        <taxon>Eukaryota</taxon>
        <taxon>Viridiplantae</taxon>
        <taxon>Streptophyta</taxon>
        <taxon>Embryophyta</taxon>
        <taxon>Tracheophyta</taxon>
        <taxon>Spermatophyta</taxon>
        <taxon>Magnoliopsida</taxon>
        <taxon>eudicotyledons</taxon>
        <taxon>Gunneridae</taxon>
        <taxon>Pentapetalae</taxon>
        <taxon>rosids</taxon>
        <taxon>fabids</taxon>
        <taxon>Malpighiales</taxon>
        <taxon>Salicaceae</taxon>
        <taxon>Saliceae</taxon>
        <taxon>Populus</taxon>
    </lineage>
</organism>
<accession>A0AAD6LL67</accession>
<protein>
    <submittedName>
        <fullName evidence="1">Uncharacterized protein</fullName>
    </submittedName>
</protein>
<keyword evidence="2" id="KW-1185">Reference proteome</keyword>
<proteinExistence type="predicted"/>
<name>A0AAD6LL67_9ROSI</name>
<dbReference type="EMBL" id="JAQIZT010000016">
    <property type="protein sequence ID" value="KAJ6969045.1"/>
    <property type="molecule type" value="Genomic_DNA"/>
</dbReference>
<sequence length="27" mass="3109">MVELPTQEIYFVATIPSLVRLIILVSY</sequence>
<reference evidence="1 2" key="1">
    <citation type="journal article" date="2023" name="Mol. Ecol. Resour.">
        <title>Chromosome-level genome assembly of a triploid poplar Populus alba 'Berolinensis'.</title>
        <authorList>
            <person name="Chen S."/>
            <person name="Yu Y."/>
            <person name="Wang X."/>
            <person name="Wang S."/>
            <person name="Zhang T."/>
            <person name="Zhou Y."/>
            <person name="He R."/>
            <person name="Meng N."/>
            <person name="Wang Y."/>
            <person name="Liu W."/>
            <person name="Liu Z."/>
            <person name="Liu J."/>
            <person name="Guo Q."/>
            <person name="Huang H."/>
            <person name="Sederoff R.R."/>
            <person name="Wang G."/>
            <person name="Qu G."/>
            <person name="Chen S."/>
        </authorList>
    </citation>
    <scope>NUCLEOTIDE SEQUENCE [LARGE SCALE GENOMIC DNA]</scope>
    <source>
        <strain evidence="1">SC-2020</strain>
    </source>
</reference>
<evidence type="ECO:0000313" key="2">
    <source>
        <dbReference type="Proteomes" id="UP001164929"/>
    </source>
</evidence>
<evidence type="ECO:0000313" key="1">
    <source>
        <dbReference type="EMBL" id="KAJ6969045.1"/>
    </source>
</evidence>
<dbReference type="AlphaFoldDB" id="A0AAD6LL67"/>
<comment type="caution">
    <text evidence="1">The sequence shown here is derived from an EMBL/GenBank/DDBJ whole genome shotgun (WGS) entry which is preliminary data.</text>
</comment>